<name>A0A9P8BUM6_9FUNG</name>
<proteinExistence type="predicted"/>
<comment type="caution">
    <text evidence="1">The sequence shown here is derived from an EMBL/GenBank/DDBJ whole genome shotgun (WGS) entry which is preliminary data.</text>
</comment>
<reference evidence="1" key="1">
    <citation type="submission" date="2021-06" db="EMBL/GenBank/DDBJ databases">
        <title>Genome Sequence of Mortierella hyaline Strain SCG-10, a Cold-Adapted, Nitrate-Reducing Fungus Isolated from Soil in Minnesota, USA.</title>
        <authorList>
            <person name="Aldossari N."/>
        </authorList>
    </citation>
    <scope>NUCLEOTIDE SEQUENCE</scope>
    <source>
        <strain evidence="1">SCG-10</strain>
    </source>
</reference>
<dbReference type="Proteomes" id="UP000707451">
    <property type="component" value="Unassembled WGS sequence"/>
</dbReference>
<evidence type="ECO:0000313" key="1">
    <source>
        <dbReference type="EMBL" id="KAG9068276.1"/>
    </source>
</evidence>
<gene>
    <name evidence="1" type="ORF">KI688_011871</name>
</gene>
<dbReference type="AlphaFoldDB" id="A0A9P8BUM6"/>
<keyword evidence="2" id="KW-1185">Reference proteome</keyword>
<accession>A0A9P8BUM6</accession>
<organism evidence="1 2">
    <name type="scientific">Linnemannia hyalina</name>
    <dbReference type="NCBI Taxonomy" id="64524"/>
    <lineage>
        <taxon>Eukaryota</taxon>
        <taxon>Fungi</taxon>
        <taxon>Fungi incertae sedis</taxon>
        <taxon>Mucoromycota</taxon>
        <taxon>Mortierellomycotina</taxon>
        <taxon>Mortierellomycetes</taxon>
        <taxon>Mortierellales</taxon>
        <taxon>Mortierellaceae</taxon>
        <taxon>Linnemannia</taxon>
    </lineage>
</organism>
<dbReference type="OrthoDB" id="5600552at2759"/>
<dbReference type="EMBL" id="JAHRHY010000007">
    <property type="protein sequence ID" value="KAG9068276.1"/>
    <property type="molecule type" value="Genomic_DNA"/>
</dbReference>
<sequence>MTAPSERELEADRRHLARTLAQVLKPQRPPLLCQKEYFTVVKLGLAEWAQYTALNLVSDTKPWWRSSGLSIHTPWDTFETDFLNFHTPPSAIAAAREALAFYTHDFRLLIRHVPTLDKGLEPNTSKEVKLKQPVTSEIAITQVTPIHPIL</sequence>
<evidence type="ECO:0000313" key="2">
    <source>
        <dbReference type="Proteomes" id="UP000707451"/>
    </source>
</evidence>
<protein>
    <submittedName>
        <fullName evidence="1">Uncharacterized protein</fullName>
    </submittedName>
</protein>